<reference evidence="2 3" key="1">
    <citation type="journal article" date="2014" name="Genome Announc.">
        <title>Draft genome sequences of the altered schaedler flora, a defined bacterial community from gnotobiotic mice.</title>
        <authorList>
            <person name="Wannemuehler M.J."/>
            <person name="Overstreet A.M."/>
            <person name="Ward D.V."/>
            <person name="Phillips G.J."/>
        </authorList>
    </citation>
    <scope>NUCLEOTIDE SEQUENCE [LARGE SCALE GENOMIC DNA]</scope>
    <source>
        <strain evidence="2 3">ASF492</strain>
    </source>
</reference>
<organism evidence="2 3">
    <name type="scientific">Eubacterium plexicaudatum ASF492</name>
    <dbReference type="NCBI Taxonomy" id="1235802"/>
    <lineage>
        <taxon>Bacteria</taxon>
        <taxon>Bacillati</taxon>
        <taxon>Bacillota</taxon>
        <taxon>Clostridia</taxon>
        <taxon>Eubacteriales</taxon>
        <taxon>Eubacteriaceae</taxon>
        <taxon>Eubacterium</taxon>
    </lineage>
</organism>
<gene>
    <name evidence="2" type="ORF">C823_04306</name>
</gene>
<dbReference type="Pfam" id="PF14907">
    <property type="entry name" value="NTP_transf_5"/>
    <property type="match status" value="1"/>
</dbReference>
<proteinExistence type="predicted"/>
<keyword evidence="1" id="KW-1133">Transmembrane helix</keyword>
<evidence type="ECO:0000313" key="3">
    <source>
        <dbReference type="Proteomes" id="UP000012589"/>
    </source>
</evidence>
<evidence type="ECO:0000313" key="2">
    <source>
        <dbReference type="EMBL" id="EMZ21855.1"/>
    </source>
</evidence>
<dbReference type="EMBL" id="AQFT01000126">
    <property type="protein sequence ID" value="EMZ21855.1"/>
    <property type="molecule type" value="Genomic_DNA"/>
</dbReference>
<comment type="caution">
    <text evidence="2">The sequence shown here is derived from an EMBL/GenBank/DDBJ whole genome shotgun (WGS) entry which is preliminary data.</text>
</comment>
<evidence type="ECO:0000256" key="1">
    <source>
        <dbReference type="SAM" id="Phobius"/>
    </source>
</evidence>
<protein>
    <recommendedName>
        <fullName evidence="4">Nucleotidyltransferase</fullName>
    </recommendedName>
</protein>
<accession>N2A6Z8</accession>
<dbReference type="Proteomes" id="UP000012589">
    <property type="component" value="Unassembled WGS sequence"/>
</dbReference>
<keyword evidence="1" id="KW-0812">Transmembrane</keyword>
<dbReference type="OrthoDB" id="9773927at2"/>
<dbReference type="HOGENOM" id="CLU_646652_0_0_9"/>
<dbReference type="InterPro" id="IPR039498">
    <property type="entry name" value="NTP_transf_5"/>
</dbReference>
<feature type="transmembrane region" description="Helical" evidence="1">
    <location>
        <begin position="343"/>
        <end position="363"/>
    </location>
</feature>
<keyword evidence="3" id="KW-1185">Reference proteome</keyword>
<dbReference type="PATRIC" id="fig|1235802.3.peg.4573"/>
<keyword evidence="1" id="KW-0472">Membrane</keyword>
<evidence type="ECO:0008006" key="4">
    <source>
        <dbReference type="Google" id="ProtNLM"/>
    </source>
</evidence>
<name>N2A6Z8_9FIRM</name>
<dbReference type="AlphaFoldDB" id="N2A6Z8"/>
<dbReference type="STRING" id="1235802.C823_04306"/>
<dbReference type="eggNOG" id="COG2244">
    <property type="taxonomic scope" value="Bacteria"/>
</dbReference>
<sequence>MSVKWSREESVLLDLLRAVTGKENRINPDADCDWEQLLKLAESHAVTAMLYDTVESLDLQITERIKKTAQTTVLANYRLLFLTSYLTKYLEAYGIVAVTLKGAVTAALYPVPEYRKSGDVDLLIPVAADYERALVLLQQAGFLVDKEQLALHHTDLRNTEGISVELHNTLTEPFENKNINHYLIKMLPEYAKHTVENTDWGVRLVQPSDAYHAFYLVVHMLQHFLREGFGLKNLCDWTLFWNREVAAVEKERFQKLTERSGTGQFVRILTAACVRELGLSPDKVSFLLTEPVRDETVTAFMQEVLQAGEFGRAETDRMVAMRRTGFMAYAKEFHHQMHLNFPGIGRVFVFWPLLWALTLIRFLHNNRRLGRASVYNIVKKAAKRSELIEQMRLFR</sequence>